<name>A0A6P5IC87_PHACI</name>
<dbReference type="GO" id="GO:0005506">
    <property type="term" value="F:iron ion binding"/>
    <property type="evidence" value="ECO:0007669"/>
    <property type="project" value="UniProtKB-UniRule"/>
</dbReference>
<dbReference type="RefSeq" id="XP_020819817.1">
    <property type="nucleotide sequence ID" value="XM_020964158.1"/>
</dbReference>
<evidence type="ECO:0000256" key="2">
    <source>
        <dbReference type="ARBA" id="ARBA00010617"/>
    </source>
</evidence>
<dbReference type="InterPro" id="IPR002401">
    <property type="entry name" value="Cyt_P450_E_grp-I"/>
</dbReference>
<dbReference type="GO" id="GO:0006805">
    <property type="term" value="P:xenobiotic metabolic process"/>
    <property type="evidence" value="ECO:0007669"/>
    <property type="project" value="TreeGrafter"/>
</dbReference>
<sequence length="497" mass="56583">MDPSVAVALGLLLCISCLLFILSWRKGFGRGKLPPGPVPLPIIGNILQVDLKNIPQSLCKLGKQYGPVFTLQFGVERVVVLHGYKAVKEALIDHGDKFADRGHMPLLEFVSNGLGLIISNGERWKQIRRFSLMTLRNFGMGKRSIEERVQEVSKYLVEELKKTKGLPCDPTFILGCAPCNVICSIIFQKCFEYKDQKFLYLMKLLDENVKIVSSPWLKVYNSFPSLVHHLPGSHHKAIKNYHLQCEFILEEVKEHQRTLDPSNPRDFIDCFLMKMEQEKQQPQSEFTIESLVCTAIDLFSAGTETTSTTLKYGLLLLLKYPEIAGKLHKEIDHVIGRDRSPCMEDRNKMPYTNAVIHEIQRYIDLVPTNLPHAVSEDIQFRQYLIPKGTTIIPLLSSVLYDDEEFPNPDQFDPGHFLDESGNFKKSDYFMPFSSGKRICAGESLARMELFLFFTTILQNFTLKSPIDSKDINTTPIASGFIKVPPSYELCFLPSYNM</sequence>
<evidence type="ECO:0000256" key="3">
    <source>
        <dbReference type="ARBA" id="ARBA00022617"/>
    </source>
</evidence>
<dbReference type="EC" id="1.14.14.1" evidence="13"/>
<comment type="function">
    <text evidence="13">Cytochromes P450 are a group of heme-thiolate monooxygenases.</text>
</comment>
<dbReference type="GO" id="GO:0016712">
    <property type="term" value="F:oxidoreductase activity, acting on paired donors, with incorporation or reduction of molecular oxygen, reduced flavin or flavoprotein as one donor, and incorporation of one atom of oxygen"/>
    <property type="evidence" value="ECO:0007669"/>
    <property type="project" value="UniProtKB-EC"/>
</dbReference>
<dbReference type="Proteomes" id="UP000515140">
    <property type="component" value="Unplaced"/>
</dbReference>
<dbReference type="FunFam" id="1.10.630.10:FF:000299">
    <property type="entry name" value="Cytochrome P450 2C9"/>
    <property type="match status" value="1"/>
</dbReference>
<feature type="binding site" description="axial binding residue" evidence="11">
    <location>
        <position position="439"/>
    </location>
    <ligand>
        <name>heme</name>
        <dbReference type="ChEBI" id="CHEBI:30413"/>
    </ligand>
    <ligandPart>
        <name>Fe</name>
        <dbReference type="ChEBI" id="CHEBI:18248"/>
    </ligandPart>
</feature>
<evidence type="ECO:0000256" key="9">
    <source>
        <dbReference type="ARBA" id="ARBA00023033"/>
    </source>
</evidence>
<keyword evidence="15" id="KW-1185">Reference proteome</keyword>
<dbReference type="PANTHER" id="PTHR24300">
    <property type="entry name" value="CYTOCHROME P450 508A4-RELATED"/>
    <property type="match status" value="1"/>
</dbReference>
<evidence type="ECO:0000256" key="10">
    <source>
        <dbReference type="ARBA" id="ARBA00023136"/>
    </source>
</evidence>
<evidence type="ECO:0000256" key="6">
    <source>
        <dbReference type="ARBA" id="ARBA00022848"/>
    </source>
</evidence>
<dbReference type="InterPro" id="IPR001128">
    <property type="entry name" value="Cyt_P450"/>
</dbReference>
<accession>A0A6P5IC87</accession>
<evidence type="ECO:0000256" key="1">
    <source>
        <dbReference type="ARBA" id="ARBA00001971"/>
    </source>
</evidence>
<evidence type="ECO:0000256" key="7">
    <source>
        <dbReference type="ARBA" id="ARBA00023002"/>
    </source>
</evidence>
<dbReference type="PROSITE" id="PS00086">
    <property type="entry name" value="CYTOCHROME_P450"/>
    <property type="match status" value="1"/>
</dbReference>
<feature type="transmembrane region" description="Helical" evidence="14">
    <location>
        <begin position="6"/>
        <end position="24"/>
    </location>
</feature>
<dbReference type="Gene3D" id="1.10.630.10">
    <property type="entry name" value="Cytochrome P450"/>
    <property type="match status" value="1"/>
</dbReference>
<keyword evidence="9 12" id="KW-0503">Monooxygenase</keyword>
<evidence type="ECO:0000256" key="8">
    <source>
        <dbReference type="ARBA" id="ARBA00023004"/>
    </source>
</evidence>
<dbReference type="Pfam" id="PF00067">
    <property type="entry name" value="p450"/>
    <property type="match status" value="1"/>
</dbReference>
<dbReference type="InParanoid" id="A0A6P5IC87"/>
<dbReference type="InterPro" id="IPR008067">
    <property type="entry name" value="Cyt_P450_E_grp-I_CYP2A-like"/>
</dbReference>
<reference evidence="16" key="1">
    <citation type="submission" date="2025-08" db="UniProtKB">
        <authorList>
            <consortium name="RefSeq"/>
        </authorList>
    </citation>
    <scope>IDENTIFICATION</scope>
    <source>
        <tissue evidence="16">Spleen</tissue>
    </source>
</reference>
<evidence type="ECO:0000256" key="11">
    <source>
        <dbReference type="PIRSR" id="PIRSR602401-1"/>
    </source>
</evidence>
<keyword evidence="4 11" id="KW-0479">Metal-binding</keyword>
<keyword evidence="7 12" id="KW-0560">Oxidoreductase</keyword>
<keyword evidence="5 13" id="KW-0256">Endoplasmic reticulum</keyword>
<gene>
    <name evidence="16" type="primary">LOC110192774</name>
</gene>
<comment type="catalytic activity">
    <reaction evidence="13">
        <text>an organic molecule + reduced [NADPH--hemoprotein reductase] + O2 = an alcohol + oxidized [NADPH--hemoprotein reductase] + H2O + H(+)</text>
        <dbReference type="Rhea" id="RHEA:17149"/>
        <dbReference type="Rhea" id="RHEA-COMP:11964"/>
        <dbReference type="Rhea" id="RHEA-COMP:11965"/>
        <dbReference type="ChEBI" id="CHEBI:15377"/>
        <dbReference type="ChEBI" id="CHEBI:15378"/>
        <dbReference type="ChEBI" id="CHEBI:15379"/>
        <dbReference type="ChEBI" id="CHEBI:30879"/>
        <dbReference type="ChEBI" id="CHEBI:57618"/>
        <dbReference type="ChEBI" id="CHEBI:58210"/>
        <dbReference type="ChEBI" id="CHEBI:142491"/>
        <dbReference type="EC" id="1.14.14.1"/>
    </reaction>
</comment>
<evidence type="ECO:0000256" key="5">
    <source>
        <dbReference type="ARBA" id="ARBA00022824"/>
    </source>
</evidence>
<dbReference type="InterPro" id="IPR050182">
    <property type="entry name" value="Cytochrome_P450_fam2"/>
</dbReference>
<dbReference type="PRINTS" id="PR01684">
    <property type="entry name" value="EP450ICYP2A"/>
</dbReference>
<protein>
    <recommendedName>
        <fullName evidence="13">Cytochrome P450</fullName>
        <ecNumber evidence="13">1.14.14.1</ecNumber>
    </recommendedName>
</protein>
<comment type="subcellular location">
    <subcellularLocation>
        <location evidence="13">Endoplasmic reticulum membrane</location>
    </subcellularLocation>
    <subcellularLocation>
        <location evidence="13">Microsome membrane</location>
    </subcellularLocation>
</comment>
<dbReference type="SUPFAM" id="SSF48264">
    <property type="entry name" value="Cytochrome P450"/>
    <property type="match status" value="1"/>
</dbReference>
<dbReference type="InterPro" id="IPR036396">
    <property type="entry name" value="Cyt_P450_sf"/>
</dbReference>
<dbReference type="PRINTS" id="PR00385">
    <property type="entry name" value="P450"/>
</dbReference>
<keyword evidence="8 11" id="KW-0408">Iron</keyword>
<dbReference type="PRINTS" id="PR00463">
    <property type="entry name" value="EP450I"/>
</dbReference>
<comment type="cofactor">
    <cofactor evidence="1 11 13">
        <name>heme</name>
        <dbReference type="ChEBI" id="CHEBI:30413"/>
    </cofactor>
</comment>
<evidence type="ECO:0000256" key="4">
    <source>
        <dbReference type="ARBA" id="ARBA00022723"/>
    </source>
</evidence>
<dbReference type="GO" id="GO:0020037">
    <property type="term" value="F:heme binding"/>
    <property type="evidence" value="ECO:0007669"/>
    <property type="project" value="UniProtKB-UniRule"/>
</dbReference>
<keyword evidence="3 11" id="KW-0349">Heme</keyword>
<dbReference type="GeneID" id="110192774"/>
<proteinExistence type="inferred from homology"/>
<evidence type="ECO:0000256" key="14">
    <source>
        <dbReference type="SAM" id="Phobius"/>
    </source>
</evidence>
<dbReference type="KEGG" id="pcw:110192774"/>
<dbReference type="FunCoup" id="A0A6P5IC87">
    <property type="interactions" value="338"/>
</dbReference>
<keyword evidence="14" id="KW-0812">Transmembrane</keyword>
<evidence type="ECO:0000256" key="13">
    <source>
        <dbReference type="RuleBase" id="RU368053"/>
    </source>
</evidence>
<dbReference type="GO" id="GO:0006082">
    <property type="term" value="P:organic acid metabolic process"/>
    <property type="evidence" value="ECO:0007669"/>
    <property type="project" value="TreeGrafter"/>
</dbReference>
<evidence type="ECO:0000313" key="15">
    <source>
        <dbReference type="Proteomes" id="UP000515140"/>
    </source>
</evidence>
<keyword evidence="6 13" id="KW-0492">Microsome</keyword>
<dbReference type="GO" id="GO:0005789">
    <property type="term" value="C:endoplasmic reticulum membrane"/>
    <property type="evidence" value="ECO:0007669"/>
    <property type="project" value="UniProtKB-SubCell"/>
</dbReference>
<dbReference type="CDD" id="cd20665">
    <property type="entry name" value="CYP2C-like"/>
    <property type="match status" value="1"/>
</dbReference>
<dbReference type="InterPro" id="IPR017972">
    <property type="entry name" value="Cyt_P450_CS"/>
</dbReference>
<keyword evidence="10 14" id="KW-0472">Membrane</keyword>
<keyword evidence="14" id="KW-1133">Transmembrane helix</keyword>
<dbReference type="AlphaFoldDB" id="A0A6P5IC87"/>
<evidence type="ECO:0000256" key="12">
    <source>
        <dbReference type="RuleBase" id="RU000461"/>
    </source>
</evidence>
<comment type="similarity">
    <text evidence="2 12">Belongs to the cytochrome P450 family.</text>
</comment>
<organism evidence="15 16">
    <name type="scientific">Phascolarctos cinereus</name>
    <name type="common">Koala</name>
    <dbReference type="NCBI Taxonomy" id="38626"/>
    <lineage>
        <taxon>Eukaryota</taxon>
        <taxon>Metazoa</taxon>
        <taxon>Chordata</taxon>
        <taxon>Craniata</taxon>
        <taxon>Vertebrata</taxon>
        <taxon>Euteleostomi</taxon>
        <taxon>Mammalia</taxon>
        <taxon>Metatheria</taxon>
        <taxon>Diprotodontia</taxon>
        <taxon>Phascolarctidae</taxon>
        <taxon>Phascolarctos</taxon>
    </lineage>
</organism>
<evidence type="ECO:0000313" key="16">
    <source>
        <dbReference type="RefSeq" id="XP_020819817.1"/>
    </source>
</evidence>
<dbReference type="PANTHER" id="PTHR24300:SF400">
    <property type="entry name" value="CYTOCHROME P450 2C9"/>
    <property type="match status" value="1"/>
</dbReference>